<organism evidence="1 2">
    <name type="scientific">Romanomermis culicivorax</name>
    <name type="common">Nematode worm</name>
    <dbReference type="NCBI Taxonomy" id="13658"/>
    <lineage>
        <taxon>Eukaryota</taxon>
        <taxon>Metazoa</taxon>
        <taxon>Ecdysozoa</taxon>
        <taxon>Nematoda</taxon>
        <taxon>Enoplea</taxon>
        <taxon>Dorylaimia</taxon>
        <taxon>Mermithida</taxon>
        <taxon>Mermithoidea</taxon>
        <taxon>Mermithidae</taxon>
        <taxon>Romanomermis</taxon>
    </lineage>
</organism>
<reference evidence="2" key="1">
    <citation type="submission" date="2022-11" db="UniProtKB">
        <authorList>
            <consortium name="WormBaseParasite"/>
        </authorList>
    </citation>
    <scope>IDENTIFICATION</scope>
</reference>
<dbReference type="WBParaSite" id="nRc.2.0.1.t12856-RA">
    <property type="protein sequence ID" value="nRc.2.0.1.t12856-RA"/>
    <property type="gene ID" value="nRc.2.0.1.g12856"/>
</dbReference>
<name>A0A915IF87_ROMCU</name>
<dbReference type="InterPro" id="IPR002110">
    <property type="entry name" value="Ankyrin_rpt"/>
</dbReference>
<dbReference type="AlphaFoldDB" id="A0A915IF87"/>
<evidence type="ECO:0000313" key="2">
    <source>
        <dbReference type="WBParaSite" id="nRc.2.0.1.t12856-RA"/>
    </source>
</evidence>
<dbReference type="Pfam" id="PF00023">
    <property type="entry name" value="Ank"/>
    <property type="match status" value="1"/>
</dbReference>
<dbReference type="InterPro" id="IPR036770">
    <property type="entry name" value="Ankyrin_rpt-contain_sf"/>
</dbReference>
<dbReference type="Proteomes" id="UP000887565">
    <property type="component" value="Unplaced"/>
</dbReference>
<dbReference type="Gene3D" id="1.25.40.20">
    <property type="entry name" value="Ankyrin repeat-containing domain"/>
    <property type="match status" value="1"/>
</dbReference>
<keyword evidence="1" id="KW-1185">Reference proteome</keyword>
<protein>
    <submittedName>
        <fullName evidence="2">ANK_REP_REGION domain-containing protein</fullName>
    </submittedName>
</protein>
<evidence type="ECO:0000313" key="1">
    <source>
        <dbReference type="Proteomes" id="UP000887565"/>
    </source>
</evidence>
<dbReference type="SUPFAM" id="SSF48403">
    <property type="entry name" value="Ankyrin repeat"/>
    <property type="match status" value="1"/>
</dbReference>
<proteinExistence type="predicted"/>
<accession>A0A915IF87</accession>
<dbReference type="SMART" id="SM00248">
    <property type="entry name" value="ANK"/>
    <property type="match status" value="2"/>
</dbReference>
<sequence length="408" mass="44707">MPNVDFTRKDVDGYTALMHAAENGHDKILIILLKAFRKFDKKHSKLSRVSSASTNASASGERKASGNSFSSLNSRYFENPALLTNNNPSDSPDAVVPLDLLFPSDAVLNAKNHLGFTACDLAIRSGHLECAQLLELEHSRRLQELRKKLYSNSHTKLKPVASSLSNDDFDKCEEDREVMLVGKNSPKNQQQQIATTNLAINIMQHNERATFWQKINRRFSGGPALAEIPNKPRSDSSANNRKSVDILKLSSTMDFALLHKKKQTISQKLANFFARRNSACSAKMQPQSTTTAETLATVNCQKFTALFNNNNNPTNATDKGATNFLFLMTTDNGDMDPTGTGSLASSTPPKIKSKISDGATSADVRPLLAKTVNYLPDIGILPRPVVPLKPILAPIELKKAAVKHGSFT</sequence>